<sequence>MQRQALRRRVQFNSVEQHTVTPVTTVVPHRSWIVLDVDRTLISTTAWYHACTSSGLLLDEKGVQKFLELNDQAYGDAPTMSENDFRRRNLDLINASPLGPWSARRLEEAGAAVAGTLMLYPEVAGYLRHLQDRQDPDLRILFLSAGYRPFITGLVKALLARHLLDNLRYDVVGTSIEFDGGHCRLGTVVDGAFKSSTVTGILDAGDTVALLADDNHHDQPMFDRVERAGGQVVRVTHEPGAQSSRSWREFLTTLPHAELQTRLATGGGGYALADVSGVLTRYRDALTNLPPTDNGIGVGTMERDAFDRAVAGLCELATEDPAERARLRGLLHGFAHVDDGQVRLRGRLFHLCAPPYLFPGPATSRERWHESVDSSLGCLRILEASGALARWGSLPRSWRWVVVGVLDHLKNAATHALDVLTKSSVIDGSLDALDAEIEELLEDCHLAYWSAVFAAPRMRRVLECSAWPRLRRAVDQCAGTPFVIRELDDPQVIAVSALCLAQQLQDGGEWPVGLIDFQSGALDLGLAFRVISRLTRPELPPVGVAHMAYSSKNVMRGLEDEGDLGFDYLISRVPKHFHERVHEWLEGNGSVVLYDNNVTTFSTLANVKRLLGEHANARIRAAVACVNYDNIVRHLRGIPGEPLCADWEDVLDLRPVADYVTAFATWGTSAKTQALHRMYAAPVEAPSLPKAVVRRPGPLFKVCRVHNVFDLAAVVRAGADAIGIHAVSPREPAYSASEVRHVPVLPVTAEPADLPLAHHETAAIRAMTARLPEGLTVAVVVEEAPAAGDWRRICAGLGLPPTVTIQLQCRVTAEETARLRAEATGGLICAIGADQADFAAYFGFLDGLLDPATDHILVDASAHQPDLITAAQRVAAPDTRDAPRPRPGRFPRLAAAMRGNRVPVLVADDVPADVLLERFGELQREGVLVAGCDTQNAVEAPKTAQRYRLIGPDAGVQALIRKSPDRLARWSDALAHHSSPPTARTSTK</sequence>
<name>A0ABU4K3L8_9ACTN</name>
<dbReference type="InterPro" id="IPR023214">
    <property type="entry name" value="HAD_sf"/>
</dbReference>
<evidence type="ECO:0000313" key="1">
    <source>
        <dbReference type="EMBL" id="MDX2292328.1"/>
    </source>
</evidence>
<reference evidence="1 2" key="1">
    <citation type="submission" date="2023-10" db="EMBL/GenBank/DDBJ databases">
        <authorList>
            <person name="Wang X.X."/>
        </authorList>
    </citation>
    <scope>NUCLEOTIDE SEQUENCE [LARGE SCALE GENOMIC DNA]</scope>
    <source>
        <strain evidence="1 2">NBRC 12816</strain>
    </source>
</reference>
<accession>A0ABU4K3L8</accession>
<keyword evidence="2" id="KW-1185">Reference proteome</keyword>
<dbReference type="Pfam" id="PF12710">
    <property type="entry name" value="HAD"/>
    <property type="match status" value="1"/>
</dbReference>
<dbReference type="Gene3D" id="3.40.50.1000">
    <property type="entry name" value="HAD superfamily/HAD-like"/>
    <property type="match status" value="1"/>
</dbReference>
<comment type="caution">
    <text evidence="1">The sequence shown here is derived from an EMBL/GenBank/DDBJ whole genome shotgun (WGS) entry which is preliminary data.</text>
</comment>
<organism evidence="1 2">
    <name type="scientific">Streptomyces roseolus</name>
    <dbReference type="NCBI Taxonomy" id="67358"/>
    <lineage>
        <taxon>Bacteria</taxon>
        <taxon>Bacillati</taxon>
        <taxon>Actinomycetota</taxon>
        <taxon>Actinomycetes</taxon>
        <taxon>Kitasatosporales</taxon>
        <taxon>Streptomycetaceae</taxon>
        <taxon>Streptomyces</taxon>
    </lineage>
</organism>
<dbReference type="Proteomes" id="UP001278571">
    <property type="component" value="Unassembled WGS sequence"/>
</dbReference>
<gene>
    <name evidence="1" type="ORF">R2363_09105</name>
</gene>
<evidence type="ECO:0000313" key="2">
    <source>
        <dbReference type="Proteomes" id="UP001278571"/>
    </source>
</evidence>
<dbReference type="EMBL" id="JAWJZF010000295">
    <property type="protein sequence ID" value="MDX2292328.1"/>
    <property type="molecule type" value="Genomic_DNA"/>
</dbReference>
<dbReference type="InterPro" id="IPR036412">
    <property type="entry name" value="HAD-like_sf"/>
</dbReference>
<dbReference type="RefSeq" id="WP_319008822.1">
    <property type="nucleotide sequence ID" value="NZ_JAWJZF010000295.1"/>
</dbReference>
<dbReference type="SUPFAM" id="SSF56784">
    <property type="entry name" value="HAD-like"/>
    <property type="match status" value="1"/>
</dbReference>
<protein>
    <submittedName>
        <fullName evidence="1">Haloacid dehalogenase-like hydrolase</fullName>
    </submittedName>
</protein>
<proteinExistence type="predicted"/>